<dbReference type="InterPro" id="IPR007071">
    <property type="entry name" value="AKAP95"/>
</dbReference>
<evidence type="ECO:0000313" key="10">
    <source>
        <dbReference type="EMBL" id="KAG6921863.1"/>
    </source>
</evidence>
<feature type="region of interest" description="Disordered" evidence="8">
    <location>
        <begin position="205"/>
        <end position="360"/>
    </location>
</feature>
<dbReference type="GO" id="GO:0034237">
    <property type="term" value="F:protein kinase A regulatory subunit binding"/>
    <property type="evidence" value="ECO:0007669"/>
    <property type="project" value="TreeGrafter"/>
</dbReference>
<protein>
    <submittedName>
        <fullName evidence="10">A-kinase anchoring protein 8</fullName>
    </submittedName>
</protein>
<comment type="similarity">
    <text evidence="7">Belongs to the AKAP95 family.</text>
</comment>
<name>A0A8T1S000_CHESE</name>
<evidence type="ECO:0000256" key="4">
    <source>
        <dbReference type="ARBA" id="ARBA00022771"/>
    </source>
</evidence>
<keyword evidence="6" id="KW-0539">Nucleus</keyword>
<dbReference type="PANTHER" id="PTHR12190">
    <property type="entry name" value="A-KINASE ANCHOR PROTEIN AKAP 8"/>
    <property type="match status" value="1"/>
</dbReference>
<proteinExistence type="inferred from homology"/>
<feature type="compositionally biased region" description="Basic and acidic residues" evidence="8">
    <location>
        <begin position="325"/>
        <end position="335"/>
    </location>
</feature>
<feature type="compositionally biased region" description="Acidic residues" evidence="8">
    <location>
        <begin position="279"/>
        <end position="293"/>
    </location>
</feature>
<organism evidence="10 11">
    <name type="scientific">Chelydra serpentina</name>
    <name type="common">Snapping turtle</name>
    <name type="synonym">Testudo serpentina</name>
    <dbReference type="NCBI Taxonomy" id="8475"/>
    <lineage>
        <taxon>Eukaryota</taxon>
        <taxon>Metazoa</taxon>
        <taxon>Chordata</taxon>
        <taxon>Craniata</taxon>
        <taxon>Vertebrata</taxon>
        <taxon>Euteleostomi</taxon>
        <taxon>Archelosauria</taxon>
        <taxon>Testudinata</taxon>
        <taxon>Testudines</taxon>
        <taxon>Cryptodira</taxon>
        <taxon>Durocryptodira</taxon>
        <taxon>Americhelydia</taxon>
        <taxon>Chelydroidea</taxon>
        <taxon>Chelydridae</taxon>
        <taxon>Chelydra</taxon>
    </lineage>
</organism>
<dbReference type="Pfam" id="PF04988">
    <property type="entry name" value="AKAP95"/>
    <property type="match status" value="1"/>
</dbReference>
<gene>
    <name evidence="10" type="primary">AKAP8</name>
    <name evidence="10" type="ORF">G0U57_004929</name>
</gene>
<feature type="non-terminal residue" evidence="10">
    <location>
        <position position="360"/>
    </location>
</feature>
<feature type="domain" description="C2H2 AKAP95-type" evidence="9">
    <location>
        <begin position="38"/>
        <end position="60"/>
    </location>
</feature>
<keyword evidence="11" id="KW-1185">Reference proteome</keyword>
<keyword evidence="5" id="KW-0862">Zinc</keyword>
<dbReference type="GO" id="GO:0008270">
    <property type="term" value="F:zinc ion binding"/>
    <property type="evidence" value="ECO:0007669"/>
    <property type="project" value="UniProtKB-KW"/>
</dbReference>
<accession>A0A8T1S000</accession>
<evidence type="ECO:0000256" key="8">
    <source>
        <dbReference type="SAM" id="MobiDB-lite"/>
    </source>
</evidence>
<keyword evidence="4 7" id="KW-0863">Zinc-finger</keyword>
<feature type="compositionally biased region" description="Acidic residues" evidence="8">
    <location>
        <begin position="1"/>
        <end position="11"/>
    </location>
</feature>
<dbReference type="GO" id="GO:0003677">
    <property type="term" value="F:DNA binding"/>
    <property type="evidence" value="ECO:0007669"/>
    <property type="project" value="InterPro"/>
</dbReference>
<evidence type="ECO:0000259" key="9">
    <source>
        <dbReference type="PROSITE" id="PS51799"/>
    </source>
</evidence>
<feature type="compositionally biased region" description="Low complexity" evidence="8">
    <location>
        <begin position="233"/>
        <end position="243"/>
    </location>
</feature>
<evidence type="ECO:0000313" key="11">
    <source>
        <dbReference type="Proteomes" id="UP000765507"/>
    </source>
</evidence>
<dbReference type="PROSITE" id="PS51799">
    <property type="entry name" value="ZF_C2H2_AKAP95"/>
    <property type="match status" value="2"/>
</dbReference>
<evidence type="ECO:0000256" key="3">
    <source>
        <dbReference type="ARBA" id="ARBA00022737"/>
    </source>
</evidence>
<dbReference type="AlphaFoldDB" id="A0A8T1S000"/>
<dbReference type="InterPro" id="IPR034736">
    <property type="entry name" value="ZF_C2H2_AKAP95"/>
</dbReference>
<feature type="domain" description="C2H2 AKAP95-type" evidence="9">
    <location>
        <begin position="127"/>
        <end position="150"/>
    </location>
</feature>
<dbReference type="GO" id="GO:0016363">
    <property type="term" value="C:nuclear matrix"/>
    <property type="evidence" value="ECO:0007669"/>
    <property type="project" value="TreeGrafter"/>
</dbReference>
<sequence length="360" mass="40395">ASGDGGDDDDDEVKKKREKQRRRDRMRDRAMDRIQFACSVCKFRSFEDEEIQKHLQSKFHKDTLRYIGTKLPDKTVEFLQEYIVNRNKKIEKRRQELTEKEGTKQKPDPFKGIGQEHFFKKIEAAHCMACDMLIPAQNHLLQRHLRSADHNRNRRMAAEQFKKTSLHVAKSVLNNKHIVKMLEKYLKGDDPFTDEIVDQDVDETEALEGGDGGGEGANERATAETKEEGTGDAGEATEATEAPEATKAEGEEIEKASEELPENEELPKNEAEQQQPPQEEAEVGAEAGIEEASEAAVVVTDEPSPPQENIDETVASAGGEAEVQQVEKEEEKPSEVTESGNSDAKVEEEAPPVEVELQQE</sequence>
<feature type="compositionally biased region" description="Basic and acidic residues" evidence="8">
    <location>
        <begin position="217"/>
        <end position="229"/>
    </location>
</feature>
<evidence type="ECO:0000256" key="6">
    <source>
        <dbReference type="ARBA" id="ARBA00023242"/>
    </source>
</evidence>
<evidence type="ECO:0000256" key="7">
    <source>
        <dbReference type="PROSITE-ProRule" id="PRU01140"/>
    </source>
</evidence>
<evidence type="ECO:0000256" key="5">
    <source>
        <dbReference type="ARBA" id="ARBA00022833"/>
    </source>
</evidence>
<dbReference type="PANTHER" id="PTHR12190:SF6">
    <property type="entry name" value="A-KINASE ANCHOR PROTEIN 8"/>
    <property type="match status" value="1"/>
</dbReference>
<feature type="compositionally biased region" description="Basic and acidic residues" evidence="8">
    <location>
        <begin position="244"/>
        <end position="258"/>
    </location>
</feature>
<feature type="region of interest" description="Disordered" evidence="8">
    <location>
        <begin position="1"/>
        <end position="28"/>
    </location>
</feature>
<keyword evidence="3" id="KW-0677">Repeat</keyword>
<comment type="caution">
    <text evidence="10">The sequence shown here is derived from an EMBL/GenBank/DDBJ whole genome shotgun (WGS) entry which is preliminary data.</text>
</comment>
<keyword evidence="2" id="KW-0479">Metal-binding</keyword>
<dbReference type="OrthoDB" id="8923935at2759"/>
<evidence type="ECO:0000256" key="2">
    <source>
        <dbReference type="ARBA" id="ARBA00022723"/>
    </source>
</evidence>
<comment type="subcellular location">
    <subcellularLocation>
        <location evidence="1">Nucleus</location>
    </subcellularLocation>
</comment>
<evidence type="ECO:0000256" key="1">
    <source>
        <dbReference type="ARBA" id="ARBA00004123"/>
    </source>
</evidence>
<dbReference type="EMBL" id="JAHGAV010001657">
    <property type="protein sequence ID" value="KAG6921863.1"/>
    <property type="molecule type" value="Genomic_DNA"/>
</dbReference>
<reference evidence="10 11" key="1">
    <citation type="journal article" date="2020" name="G3 (Bethesda)">
        <title>Draft Genome of the Common Snapping Turtle, Chelydra serpentina, a Model for Phenotypic Plasticity in Reptiles.</title>
        <authorList>
            <person name="Das D."/>
            <person name="Singh S.K."/>
            <person name="Bierstedt J."/>
            <person name="Erickson A."/>
            <person name="Galli G.L.J."/>
            <person name="Crossley D.A. 2nd"/>
            <person name="Rhen T."/>
        </authorList>
    </citation>
    <scope>NUCLEOTIDE SEQUENCE [LARGE SCALE GENOMIC DNA]</scope>
    <source>
        <strain evidence="10">KW</strain>
    </source>
</reference>
<dbReference type="Proteomes" id="UP000765507">
    <property type="component" value="Unassembled WGS sequence"/>
</dbReference>